<comment type="function">
    <text evidence="2">Catalyzes the formation of N(7)-methylguanine at position 46 (m7G46) in tRNA.</text>
</comment>
<organism evidence="9 10">
    <name type="scientific">Porphyromonas circumdentaria</name>
    <dbReference type="NCBI Taxonomy" id="29524"/>
    <lineage>
        <taxon>Bacteria</taxon>
        <taxon>Pseudomonadati</taxon>
        <taxon>Bacteroidota</taxon>
        <taxon>Bacteroidia</taxon>
        <taxon>Bacteroidales</taxon>
        <taxon>Porphyromonadaceae</taxon>
        <taxon>Porphyromonas</taxon>
    </lineage>
</organism>
<evidence type="ECO:0000256" key="1">
    <source>
        <dbReference type="ARBA" id="ARBA00000142"/>
    </source>
</evidence>
<dbReference type="PROSITE" id="PS51625">
    <property type="entry name" value="SAM_MT_TRMB"/>
    <property type="match status" value="1"/>
</dbReference>
<accession>A0A1T4KQV0</accession>
<dbReference type="PANTHER" id="PTHR23417:SF14">
    <property type="entry name" value="PENTACOTRIPEPTIDE-REPEAT REGION OF PRORP DOMAIN-CONTAINING PROTEIN"/>
    <property type="match status" value="1"/>
</dbReference>
<evidence type="ECO:0000256" key="5">
    <source>
        <dbReference type="ARBA" id="ARBA00022679"/>
    </source>
</evidence>
<evidence type="ECO:0000256" key="4">
    <source>
        <dbReference type="ARBA" id="ARBA00022603"/>
    </source>
</evidence>
<evidence type="ECO:0000256" key="8">
    <source>
        <dbReference type="SAM" id="MobiDB-lite"/>
    </source>
</evidence>
<reference evidence="10" key="1">
    <citation type="submission" date="2017-02" db="EMBL/GenBank/DDBJ databases">
        <authorList>
            <person name="Varghese N."/>
            <person name="Submissions S."/>
        </authorList>
    </citation>
    <scope>NUCLEOTIDE SEQUENCE [LARGE SCALE GENOMIC DNA]</scope>
    <source>
        <strain evidence="10">ATCC 51356</strain>
    </source>
</reference>
<dbReference type="OrthoDB" id="9802090at2"/>
<evidence type="ECO:0000256" key="6">
    <source>
        <dbReference type="ARBA" id="ARBA00022691"/>
    </source>
</evidence>
<evidence type="ECO:0000313" key="9">
    <source>
        <dbReference type="EMBL" id="SJZ44819.1"/>
    </source>
</evidence>
<keyword evidence="6" id="KW-0949">S-adenosyl-L-methionine</keyword>
<protein>
    <recommendedName>
        <fullName evidence="3">tRNA (guanine(46)-N(7))-methyltransferase</fullName>
        <ecNumber evidence="3">2.1.1.33</ecNumber>
    </recommendedName>
</protein>
<dbReference type="Pfam" id="PF02390">
    <property type="entry name" value="Methyltransf_4"/>
    <property type="match status" value="1"/>
</dbReference>
<dbReference type="InterPro" id="IPR029063">
    <property type="entry name" value="SAM-dependent_MTases_sf"/>
</dbReference>
<dbReference type="AlphaFoldDB" id="A0A1T4KQV0"/>
<sequence length="259" mass="29798">MGQNKLKKFADIDTYKCVLQYPYARLEAEGFPYRGSWRENFFHSLKPIVVELGCGRGEYTVELAREDKERLYIGIDRKGARIWGGATIAEREGYTNVAFLRTDINLLERFFAPGEVDELWITFPDPQMNKTRARLVSSMAFSLYKKILRSNGRIHLKTDSPFLYAYAKSLLQVNEIPVILDTADLYGDGGEVLKQIPDIQTQFERQWLSRGKSIKYLSWYLPTDRLSPFIEPAEEPDHDDYHSAPRGYQPTKGGVIPNS</sequence>
<dbReference type="Proteomes" id="UP000190121">
    <property type="component" value="Unassembled WGS sequence"/>
</dbReference>
<keyword evidence="10" id="KW-1185">Reference proteome</keyword>
<evidence type="ECO:0000256" key="3">
    <source>
        <dbReference type="ARBA" id="ARBA00011977"/>
    </source>
</evidence>
<comment type="catalytic activity">
    <reaction evidence="1">
        <text>guanosine(46) in tRNA + S-adenosyl-L-methionine = N(7)-methylguanosine(46) in tRNA + S-adenosyl-L-homocysteine</text>
        <dbReference type="Rhea" id="RHEA:42708"/>
        <dbReference type="Rhea" id="RHEA-COMP:10188"/>
        <dbReference type="Rhea" id="RHEA-COMP:10189"/>
        <dbReference type="ChEBI" id="CHEBI:57856"/>
        <dbReference type="ChEBI" id="CHEBI:59789"/>
        <dbReference type="ChEBI" id="CHEBI:74269"/>
        <dbReference type="ChEBI" id="CHEBI:74480"/>
        <dbReference type="EC" id="2.1.1.33"/>
    </reaction>
</comment>
<dbReference type="GO" id="GO:0008176">
    <property type="term" value="F:tRNA (guanine(46)-N7)-methyltransferase activity"/>
    <property type="evidence" value="ECO:0007669"/>
    <property type="project" value="UniProtKB-EC"/>
</dbReference>
<keyword evidence="4 9" id="KW-0489">Methyltransferase</keyword>
<keyword evidence="5 9" id="KW-0808">Transferase</keyword>
<dbReference type="STRING" id="29524.SAMN02745171_00153"/>
<dbReference type="Gene3D" id="3.40.50.150">
    <property type="entry name" value="Vaccinia Virus protein VP39"/>
    <property type="match status" value="1"/>
</dbReference>
<dbReference type="GO" id="GO:0043527">
    <property type="term" value="C:tRNA methyltransferase complex"/>
    <property type="evidence" value="ECO:0007669"/>
    <property type="project" value="TreeGrafter"/>
</dbReference>
<dbReference type="NCBIfam" id="NF001080">
    <property type="entry name" value="PRK00121.2-2"/>
    <property type="match status" value="1"/>
</dbReference>
<dbReference type="EMBL" id="FUXE01000001">
    <property type="protein sequence ID" value="SJZ44819.1"/>
    <property type="molecule type" value="Genomic_DNA"/>
</dbReference>
<dbReference type="RefSeq" id="WP_078736117.1">
    <property type="nucleotide sequence ID" value="NZ_FUXE01000001.1"/>
</dbReference>
<evidence type="ECO:0000256" key="2">
    <source>
        <dbReference type="ARBA" id="ARBA00003015"/>
    </source>
</evidence>
<feature type="region of interest" description="Disordered" evidence="8">
    <location>
        <begin position="231"/>
        <end position="259"/>
    </location>
</feature>
<dbReference type="InterPro" id="IPR003358">
    <property type="entry name" value="tRNA_(Gua-N-7)_MeTrfase_Trmb"/>
</dbReference>
<name>A0A1T4KQV0_9PORP</name>
<evidence type="ECO:0000256" key="7">
    <source>
        <dbReference type="ARBA" id="ARBA00022694"/>
    </source>
</evidence>
<evidence type="ECO:0000313" key="10">
    <source>
        <dbReference type="Proteomes" id="UP000190121"/>
    </source>
</evidence>
<gene>
    <name evidence="9" type="ORF">SAMN02745171_00153</name>
</gene>
<proteinExistence type="predicted"/>
<keyword evidence="7" id="KW-0819">tRNA processing</keyword>
<dbReference type="SUPFAM" id="SSF53335">
    <property type="entry name" value="S-adenosyl-L-methionine-dependent methyltransferases"/>
    <property type="match status" value="1"/>
</dbReference>
<dbReference type="PANTHER" id="PTHR23417">
    <property type="entry name" value="3-DEOXY-D-MANNO-OCTULOSONIC-ACID TRANSFERASE/TRNA GUANINE-N 7 - -METHYLTRANSFERASE"/>
    <property type="match status" value="1"/>
</dbReference>
<dbReference type="EC" id="2.1.1.33" evidence="3"/>